<gene>
    <name evidence="2" type="ORF">FOMPIDRAFT_90121</name>
</gene>
<feature type="compositionally biased region" description="Acidic residues" evidence="1">
    <location>
        <begin position="1"/>
        <end position="10"/>
    </location>
</feature>
<dbReference type="Proteomes" id="UP000015241">
    <property type="component" value="Unassembled WGS sequence"/>
</dbReference>
<dbReference type="AlphaFoldDB" id="S8DXP8"/>
<dbReference type="HOGENOM" id="CLU_1288929_0_0_1"/>
<reference evidence="2 3" key="1">
    <citation type="journal article" date="2012" name="Science">
        <title>The Paleozoic origin of enzymatic lignin decomposition reconstructed from 31 fungal genomes.</title>
        <authorList>
            <person name="Floudas D."/>
            <person name="Binder M."/>
            <person name="Riley R."/>
            <person name="Barry K."/>
            <person name="Blanchette R.A."/>
            <person name="Henrissat B."/>
            <person name="Martinez A.T."/>
            <person name="Otillar R."/>
            <person name="Spatafora J.W."/>
            <person name="Yadav J.S."/>
            <person name="Aerts A."/>
            <person name="Benoit I."/>
            <person name="Boyd A."/>
            <person name="Carlson A."/>
            <person name="Copeland A."/>
            <person name="Coutinho P.M."/>
            <person name="de Vries R.P."/>
            <person name="Ferreira P."/>
            <person name="Findley K."/>
            <person name="Foster B."/>
            <person name="Gaskell J."/>
            <person name="Glotzer D."/>
            <person name="Gorecki P."/>
            <person name="Heitman J."/>
            <person name="Hesse C."/>
            <person name="Hori C."/>
            <person name="Igarashi K."/>
            <person name="Jurgens J.A."/>
            <person name="Kallen N."/>
            <person name="Kersten P."/>
            <person name="Kohler A."/>
            <person name="Kuees U."/>
            <person name="Kumar T.K.A."/>
            <person name="Kuo A."/>
            <person name="LaButti K."/>
            <person name="Larrondo L.F."/>
            <person name="Lindquist E."/>
            <person name="Ling A."/>
            <person name="Lombard V."/>
            <person name="Lucas S."/>
            <person name="Lundell T."/>
            <person name="Martin R."/>
            <person name="McLaughlin D.J."/>
            <person name="Morgenstern I."/>
            <person name="Morin E."/>
            <person name="Murat C."/>
            <person name="Nagy L.G."/>
            <person name="Nolan M."/>
            <person name="Ohm R.A."/>
            <person name="Patyshakuliyeva A."/>
            <person name="Rokas A."/>
            <person name="Ruiz-Duenas F.J."/>
            <person name="Sabat G."/>
            <person name="Salamov A."/>
            <person name="Samejima M."/>
            <person name="Schmutz J."/>
            <person name="Slot J.C."/>
            <person name="St John F."/>
            <person name="Stenlid J."/>
            <person name="Sun H."/>
            <person name="Sun S."/>
            <person name="Syed K."/>
            <person name="Tsang A."/>
            <person name="Wiebenga A."/>
            <person name="Young D."/>
            <person name="Pisabarro A."/>
            <person name="Eastwood D.C."/>
            <person name="Martin F."/>
            <person name="Cullen D."/>
            <person name="Grigoriev I.V."/>
            <person name="Hibbett D.S."/>
        </authorList>
    </citation>
    <scope>NUCLEOTIDE SEQUENCE</scope>
    <source>
        <strain evidence="3">FP-58527</strain>
    </source>
</reference>
<dbReference type="EMBL" id="KE504172">
    <property type="protein sequence ID" value="EPS97811.1"/>
    <property type="molecule type" value="Genomic_DNA"/>
</dbReference>
<name>S8DXP8_FOMSC</name>
<evidence type="ECO:0000313" key="3">
    <source>
        <dbReference type="Proteomes" id="UP000015241"/>
    </source>
</evidence>
<organism evidence="2 3">
    <name type="scientific">Fomitopsis schrenkii</name>
    <name type="common">Brown rot fungus</name>
    <dbReference type="NCBI Taxonomy" id="2126942"/>
    <lineage>
        <taxon>Eukaryota</taxon>
        <taxon>Fungi</taxon>
        <taxon>Dikarya</taxon>
        <taxon>Basidiomycota</taxon>
        <taxon>Agaricomycotina</taxon>
        <taxon>Agaricomycetes</taxon>
        <taxon>Polyporales</taxon>
        <taxon>Fomitopsis</taxon>
    </lineage>
</organism>
<protein>
    <submittedName>
        <fullName evidence="2">Uncharacterized protein</fullName>
    </submittedName>
</protein>
<accession>S8DXP8</accession>
<evidence type="ECO:0000313" key="2">
    <source>
        <dbReference type="EMBL" id="EPS97811.1"/>
    </source>
</evidence>
<keyword evidence="3" id="KW-1185">Reference proteome</keyword>
<feature type="region of interest" description="Disordered" evidence="1">
    <location>
        <begin position="1"/>
        <end position="31"/>
    </location>
</feature>
<evidence type="ECO:0000256" key="1">
    <source>
        <dbReference type="SAM" id="MobiDB-lite"/>
    </source>
</evidence>
<dbReference type="InParanoid" id="S8DXP8"/>
<sequence length="214" mass="23486">MPFSDDEEYVDSQPGFAPLPGIRVPSSRPSRQVALRAHEEQRTSSLYGPAGILNSQASDSQVIDGLVHANWSARAASLEDSEERRVCGAEDSCGSQSQHCCQCCRELKSLRDRIRHIQALLDESLMAEDAGGEIIDPLAANDSFSEEALRLDPDQQSQSVLSVEEAKARGLLLSPPRRSGLKRKREIVGEELSKVKGSTSKAKEYKLYSRSSLD</sequence>
<proteinExistence type="predicted"/>